<proteinExistence type="predicted"/>
<reference evidence="2 3" key="1">
    <citation type="submission" date="2018-05" db="EMBL/GenBank/DDBJ databases">
        <authorList>
            <person name="Lanie J.A."/>
            <person name="Ng W.-L."/>
            <person name="Kazmierczak K.M."/>
            <person name="Andrzejewski T.M."/>
            <person name="Davidsen T.M."/>
            <person name="Wayne K.J."/>
            <person name="Tettelin H."/>
            <person name="Glass J.I."/>
            <person name="Rusch D."/>
            <person name="Podicherti R."/>
            <person name="Tsui H.-C.T."/>
            <person name="Winkler M.E."/>
        </authorList>
    </citation>
    <scope>NUCLEOTIDE SEQUENCE [LARGE SCALE GENOMIC DNA]</scope>
    <source>
        <strain evidence="2 3">BUT-10</strain>
    </source>
</reference>
<protein>
    <submittedName>
        <fullName evidence="2">Peptidase M15</fullName>
    </submittedName>
</protein>
<dbReference type="Pfam" id="PF08291">
    <property type="entry name" value="Peptidase_M15_3"/>
    <property type="match status" value="1"/>
</dbReference>
<feature type="domain" description="Peptidase M15A C-terminal" evidence="1">
    <location>
        <begin position="8"/>
        <end position="119"/>
    </location>
</feature>
<gene>
    <name evidence="2" type="ORF">DJ019_17175</name>
</gene>
<dbReference type="RefSeq" id="WP_111277320.1">
    <property type="nucleotide sequence ID" value="NZ_QFYS01000009.1"/>
</dbReference>
<accession>A0A328BD46</accession>
<dbReference type="EMBL" id="QFYS01000009">
    <property type="protein sequence ID" value="RAK63008.1"/>
    <property type="molecule type" value="Genomic_DNA"/>
</dbReference>
<evidence type="ECO:0000259" key="1">
    <source>
        <dbReference type="Pfam" id="PF08291"/>
    </source>
</evidence>
<name>A0A328BD46_9CAUL</name>
<dbReference type="Gene3D" id="3.30.1380.10">
    <property type="match status" value="1"/>
</dbReference>
<dbReference type="AlphaFoldDB" id="A0A328BD46"/>
<dbReference type="SUPFAM" id="SSF55166">
    <property type="entry name" value="Hedgehog/DD-peptidase"/>
    <property type="match status" value="1"/>
</dbReference>
<dbReference type="Proteomes" id="UP000249524">
    <property type="component" value="Unassembled WGS sequence"/>
</dbReference>
<dbReference type="InterPro" id="IPR013230">
    <property type="entry name" value="Peptidase_M15A_C"/>
</dbReference>
<evidence type="ECO:0000313" key="2">
    <source>
        <dbReference type="EMBL" id="RAK63008.1"/>
    </source>
</evidence>
<sequence length="145" mass="15911">MTTKLTAHFALEELTHTQHRELDNTPPPEVVANLQTTAARMEEVRRLLGGRVITVTSGYRSPALNRVVGGARTSAHLDGHAVDFNCYGFGSPKAVCRKIATSDVDFDQLIEEGSWVHISFAPKLRRQVLTKRQGGGYALGLEVAR</sequence>
<dbReference type="InterPro" id="IPR009045">
    <property type="entry name" value="Zn_M74/Hedgehog-like"/>
</dbReference>
<keyword evidence="3" id="KW-1185">Reference proteome</keyword>
<dbReference type="OrthoDB" id="7171572at2"/>
<organism evidence="2 3">
    <name type="scientific">Phenylobacterium kunshanense</name>
    <dbReference type="NCBI Taxonomy" id="1445034"/>
    <lineage>
        <taxon>Bacteria</taxon>
        <taxon>Pseudomonadati</taxon>
        <taxon>Pseudomonadota</taxon>
        <taxon>Alphaproteobacteria</taxon>
        <taxon>Caulobacterales</taxon>
        <taxon>Caulobacteraceae</taxon>
        <taxon>Phenylobacterium</taxon>
    </lineage>
</organism>
<comment type="caution">
    <text evidence="2">The sequence shown here is derived from an EMBL/GenBank/DDBJ whole genome shotgun (WGS) entry which is preliminary data.</text>
</comment>
<evidence type="ECO:0000313" key="3">
    <source>
        <dbReference type="Proteomes" id="UP000249524"/>
    </source>
</evidence>